<evidence type="ECO:0000313" key="12">
    <source>
        <dbReference type="EMBL" id="PXX95398.1"/>
    </source>
</evidence>
<evidence type="ECO:0000256" key="4">
    <source>
        <dbReference type="ARBA" id="ARBA00022692"/>
    </source>
</evidence>
<dbReference type="InterPro" id="IPR012910">
    <property type="entry name" value="Plug_dom"/>
</dbReference>
<dbReference type="Gene3D" id="2.40.170.20">
    <property type="entry name" value="TonB-dependent receptor, beta-barrel domain"/>
    <property type="match status" value="1"/>
</dbReference>
<protein>
    <submittedName>
        <fullName evidence="12">SusC/RagA family TonB-linked outer membrane protein</fullName>
    </submittedName>
</protein>
<feature type="domain" description="TonB-dependent receptor-like beta-barrel" evidence="10">
    <location>
        <begin position="474"/>
        <end position="1003"/>
    </location>
</feature>
<evidence type="ECO:0000256" key="1">
    <source>
        <dbReference type="ARBA" id="ARBA00004571"/>
    </source>
</evidence>
<sequence length="1052" mass="116440">MKKNAKTVARNTSVQKGLVSWIMKLCILAVLVGPQPLHAAGSMKTNAIQQNQKTITGKVVDEQNLPLIGVNILVKGTTIGTVTDFDGNFQLDVPANGVIKFSFIGYLDQEITIGNETTLNIVLKEDVQGLNEVVVVGYGTQKKSDLTGSVSTVDVNDIQKVKAPNAIQSLQGQVAGVNVLTASGAPDASIVVQIRGIGTLNNNDPLYIIDGVPGRMSYLNADDIESISVLKDGAAAAIYGTRAANGVVIVKTKRGSKNKAPVISFSADYSLSEVADKWDMTNTEEYIAIYEKIKQMEIDADESGSIDYGLFYKNYKDGTNTYANTDWQDEMFRTAVSQKYNLQVSGGNENANFNLSGTYQDQEGIMIQSDLERYGLRLNSDYKKGRIKIGESVSINRKVGNSVNTTGYGTNYDMLYCLPLISVYDESNLGGYGGSKDEMGNFKNPVGSAKIPQTEYTEDYVTIDGYVEVELFKGLTYRMNGGLHTTNYYYNSFTPKYTMSSQDFLDKSSLSETHSRTKKWVLEHTLNYNYSIDKHNVTALVGYTSEKTKYRRFYASGKEFTSDLTPVLDQAQSEYNVGGYNVTSGLQSYLGRFTYNFDNMYYLSGTIRRDGSTRFGSSHRYGNFPSISAGYRISKEEFFPFKDIVDDMKIRASWGELGNQEIGNYQYQATLSKGYPYVFNGSSEPSFGVISTSFPNTDVKWETTVSRNVGIDLQMLNNKISLTAEYFNNKTKDMLVYVPIPMTFGGAGSILKNAGEIDNKGLDFSLTYRKNEGDFTFSITGNLSTFKNKVVSLGESDEAIPGGKVGYNSDYTTKTLVGGSIADFYLYQADGIFQSDAEVQAHNKDGQLIQKDAKAGDIRFKDVNNDGVIDSEDKVKSGSSLPDFEYGLNFNASFKNFDLSLYFHGVNGNKLFNGVQYNTETSTGSRNYSRSVLNAWSESNKNTSVPRLTHNDPNKNNRVSTRFLENGSYLRLKNLQIGYTIPKKQLNKLGLDHCRVYISANNLFTITDYTGYDPEIGGEAPNSDSNALYWRGVDNGVYPQSKTYNVGVQLNF</sequence>
<feature type="domain" description="TonB-dependent receptor plug" evidence="11">
    <location>
        <begin position="143"/>
        <end position="247"/>
    </location>
</feature>
<gene>
    <name evidence="12" type="ORF">DF185_22020</name>
</gene>
<dbReference type="InterPro" id="IPR008969">
    <property type="entry name" value="CarboxyPept-like_regulatory"/>
</dbReference>
<dbReference type="SUPFAM" id="SSF49464">
    <property type="entry name" value="Carboxypeptidase regulatory domain-like"/>
    <property type="match status" value="1"/>
</dbReference>
<keyword evidence="2 8" id="KW-0813">Transport</keyword>
<dbReference type="Proteomes" id="UP000248079">
    <property type="component" value="Unassembled WGS sequence"/>
</dbReference>
<dbReference type="InterPro" id="IPR000531">
    <property type="entry name" value="Beta-barrel_TonB"/>
</dbReference>
<dbReference type="PROSITE" id="PS52016">
    <property type="entry name" value="TONB_DEPENDENT_REC_3"/>
    <property type="match status" value="1"/>
</dbReference>
<dbReference type="NCBIfam" id="TIGR04057">
    <property type="entry name" value="SusC_RagA_signa"/>
    <property type="match status" value="1"/>
</dbReference>
<comment type="caution">
    <text evidence="12">The sequence shown here is derived from an EMBL/GenBank/DDBJ whole genome shotgun (WGS) entry which is preliminary data.</text>
</comment>
<dbReference type="InterPro" id="IPR036942">
    <property type="entry name" value="Beta-barrel_TonB_sf"/>
</dbReference>
<keyword evidence="4 8" id="KW-0812">Transmembrane</keyword>
<comment type="similarity">
    <text evidence="8 9">Belongs to the TonB-dependent receptor family.</text>
</comment>
<dbReference type="RefSeq" id="WP_110363757.1">
    <property type="nucleotide sequence ID" value="NZ_QFLI01000015.1"/>
</dbReference>
<dbReference type="InterPro" id="IPR039426">
    <property type="entry name" value="TonB-dep_rcpt-like"/>
</dbReference>
<evidence type="ECO:0000256" key="6">
    <source>
        <dbReference type="ARBA" id="ARBA00023136"/>
    </source>
</evidence>
<keyword evidence="3 8" id="KW-1134">Transmembrane beta strand</keyword>
<dbReference type="InterPro" id="IPR023997">
    <property type="entry name" value="TonB-dep_OMP_SusC/RagA_CS"/>
</dbReference>
<keyword evidence="7 8" id="KW-0998">Cell outer membrane</keyword>
<evidence type="ECO:0000256" key="2">
    <source>
        <dbReference type="ARBA" id="ARBA00022448"/>
    </source>
</evidence>
<evidence type="ECO:0000256" key="7">
    <source>
        <dbReference type="ARBA" id="ARBA00023237"/>
    </source>
</evidence>
<keyword evidence="6 8" id="KW-0472">Membrane</keyword>
<accession>A0A2V3ZV03</accession>
<dbReference type="NCBIfam" id="TIGR04056">
    <property type="entry name" value="OMP_RagA_SusC"/>
    <property type="match status" value="1"/>
</dbReference>
<evidence type="ECO:0000259" key="10">
    <source>
        <dbReference type="Pfam" id="PF00593"/>
    </source>
</evidence>
<dbReference type="Pfam" id="PF07715">
    <property type="entry name" value="Plug"/>
    <property type="match status" value="1"/>
</dbReference>
<evidence type="ECO:0000256" key="9">
    <source>
        <dbReference type="RuleBase" id="RU003357"/>
    </source>
</evidence>
<reference evidence="12 13" key="1">
    <citation type="submission" date="2018-05" db="EMBL/GenBank/DDBJ databases">
        <title>Marinifilum breve JC075T sp. nov., a marine bacterium isolated from Yongle Blue Hole in the South China Sea.</title>
        <authorList>
            <person name="Fu T."/>
        </authorList>
    </citation>
    <scope>NUCLEOTIDE SEQUENCE [LARGE SCALE GENOMIC DNA]</scope>
    <source>
        <strain evidence="12 13">JC075</strain>
    </source>
</reference>
<keyword evidence="13" id="KW-1185">Reference proteome</keyword>
<evidence type="ECO:0000313" key="13">
    <source>
        <dbReference type="Proteomes" id="UP000248079"/>
    </source>
</evidence>
<evidence type="ECO:0000256" key="8">
    <source>
        <dbReference type="PROSITE-ProRule" id="PRU01360"/>
    </source>
</evidence>
<name>A0A2V3ZV03_9BACT</name>
<evidence type="ECO:0000259" key="11">
    <source>
        <dbReference type="Pfam" id="PF07715"/>
    </source>
</evidence>
<dbReference type="InterPro" id="IPR023996">
    <property type="entry name" value="TonB-dep_OMP_SusC/RagA"/>
</dbReference>
<comment type="subcellular location">
    <subcellularLocation>
        <location evidence="1 8">Cell outer membrane</location>
        <topology evidence="1 8">Multi-pass membrane protein</topology>
    </subcellularLocation>
</comment>
<dbReference type="OrthoDB" id="9768177at2"/>
<proteinExistence type="inferred from homology"/>
<dbReference type="Gene3D" id="2.170.130.10">
    <property type="entry name" value="TonB-dependent receptor, plug domain"/>
    <property type="match status" value="1"/>
</dbReference>
<dbReference type="Gene3D" id="2.60.40.1120">
    <property type="entry name" value="Carboxypeptidase-like, regulatory domain"/>
    <property type="match status" value="1"/>
</dbReference>
<dbReference type="EMBL" id="QFLI01000015">
    <property type="protein sequence ID" value="PXX95398.1"/>
    <property type="molecule type" value="Genomic_DNA"/>
</dbReference>
<evidence type="ECO:0000256" key="5">
    <source>
        <dbReference type="ARBA" id="ARBA00023077"/>
    </source>
</evidence>
<dbReference type="Pfam" id="PF13715">
    <property type="entry name" value="CarbopepD_reg_2"/>
    <property type="match status" value="1"/>
</dbReference>
<dbReference type="FunFam" id="2.60.40.1120:FF:000003">
    <property type="entry name" value="Outer membrane protein Omp121"/>
    <property type="match status" value="1"/>
</dbReference>
<dbReference type="Pfam" id="PF00593">
    <property type="entry name" value="TonB_dep_Rec_b-barrel"/>
    <property type="match status" value="1"/>
</dbReference>
<keyword evidence="5 9" id="KW-0798">TonB box</keyword>
<dbReference type="SUPFAM" id="SSF56935">
    <property type="entry name" value="Porins"/>
    <property type="match status" value="1"/>
</dbReference>
<evidence type="ECO:0000256" key="3">
    <source>
        <dbReference type="ARBA" id="ARBA00022452"/>
    </source>
</evidence>
<dbReference type="GO" id="GO:0009279">
    <property type="term" value="C:cell outer membrane"/>
    <property type="evidence" value="ECO:0007669"/>
    <property type="project" value="UniProtKB-SubCell"/>
</dbReference>
<dbReference type="AlphaFoldDB" id="A0A2V3ZV03"/>
<organism evidence="12 13">
    <name type="scientific">Marinifilum breve</name>
    <dbReference type="NCBI Taxonomy" id="2184082"/>
    <lineage>
        <taxon>Bacteria</taxon>
        <taxon>Pseudomonadati</taxon>
        <taxon>Bacteroidota</taxon>
        <taxon>Bacteroidia</taxon>
        <taxon>Marinilabiliales</taxon>
        <taxon>Marinifilaceae</taxon>
    </lineage>
</organism>
<dbReference type="InterPro" id="IPR037066">
    <property type="entry name" value="Plug_dom_sf"/>
</dbReference>